<dbReference type="EMBL" id="UEYP01000001">
    <property type="protein sequence ID" value="SSC65617.1"/>
    <property type="molecule type" value="Genomic_DNA"/>
</dbReference>
<gene>
    <name evidence="1" type="ORF">RHIZ70_1325</name>
</gene>
<dbReference type="Proteomes" id="UP000254764">
    <property type="component" value="Unassembled WGS sequence"/>
</dbReference>
<sequence length="141" mass="16196">MLHLGTVPCRVGACDAKRRLCLVPVNQRTGRHCIHLHFAAFFTSLSHRAPSVRCSIWSPCGVTARALDRTSMHTLLAWRPRKGIPMRNGCSYLAVARIPRRYRLILHPRHERSRPGAALLFRFLASTDHRRFRQNPPLRKS</sequence>
<reference evidence="2" key="1">
    <citation type="submission" date="2018-07" db="EMBL/GenBank/DDBJ databases">
        <authorList>
            <person name="Peiro R."/>
            <person name="Begona"/>
            <person name="Cbmso G."/>
            <person name="Lopez M."/>
            <person name="Gonzalez S."/>
        </authorList>
    </citation>
    <scope>NUCLEOTIDE SEQUENCE [LARGE SCALE GENOMIC DNA]</scope>
</reference>
<proteinExistence type="predicted"/>
<evidence type="ECO:0000313" key="1">
    <source>
        <dbReference type="EMBL" id="SSC65617.1"/>
    </source>
</evidence>
<name>A0A376AD87_9HYPH</name>
<accession>A0A376AD87</accession>
<keyword evidence="2" id="KW-1185">Reference proteome</keyword>
<dbReference type="AlphaFoldDB" id="A0A376AD87"/>
<evidence type="ECO:0000313" key="2">
    <source>
        <dbReference type="Proteomes" id="UP000254764"/>
    </source>
</evidence>
<organism evidence="1 2">
    <name type="scientific">Ciceribacter selenitireducens ATCC BAA-1503</name>
    <dbReference type="NCBI Taxonomy" id="1336235"/>
    <lineage>
        <taxon>Bacteria</taxon>
        <taxon>Pseudomonadati</taxon>
        <taxon>Pseudomonadota</taxon>
        <taxon>Alphaproteobacteria</taxon>
        <taxon>Hyphomicrobiales</taxon>
        <taxon>Rhizobiaceae</taxon>
        <taxon>Ciceribacter</taxon>
    </lineage>
</organism>
<protein>
    <submittedName>
        <fullName evidence="1">Uncharacterized protein</fullName>
    </submittedName>
</protein>